<reference evidence="1" key="2">
    <citation type="journal article" date="2015" name="Data Brief">
        <title>Shoot transcriptome of the giant reed, Arundo donax.</title>
        <authorList>
            <person name="Barrero R.A."/>
            <person name="Guerrero F.D."/>
            <person name="Moolhuijzen P."/>
            <person name="Goolsby J.A."/>
            <person name="Tidwell J."/>
            <person name="Bellgard S.E."/>
            <person name="Bellgard M.I."/>
        </authorList>
    </citation>
    <scope>NUCLEOTIDE SEQUENCE</scope>
    <source>
        <tissue evidence="1">Shoot tissue taken approximately 20 cm above the soil surface</tissue>
    </source>
</reference>
<organism evidence="1">
    <name type="scientific">Arundo donax</name>
    <name type="common">Giant reed</name>
    <name type="synonym">Donax arundinaceus</name>
    <dbReference type="NCBI Taxonomy" id="35708"/>
    <lineage>
        <taxon>Eukaryota</taxon>
        <taxon>Viridiplantae</taxon>
        <taxon>Streptophyta</taxon>
        <taxon>Embryophyta</taxon>
        <taxon>Tracheophyta</taxon>
        <taxon>Spermatophyta</taxon>
        <taxon>Magnoliopsida</taxon>
        <taxon>Liliopsida</taxon>
        <taxon>Poales</taxon>
        <taxon>Poaceae</taxon>
        <taxon>PACMAD clade</taxon>
        <taxon>Arundinoideae</taxon>
        <taxon>Arundineae</taxon>
        <taxon>Arundo</taxon>
    </lineage>
</organism>
<name>A0A0A8YKP8_ARUDO</name>
<sequence>METRIFYFYYVVLQLRLETDRINSSMVHLNM</sequence>
<reference evidence="1" key="1">
    <citation type="submission" date="2014-09" db="EMBL/GenBank/DDBJ databases">
        <authorList>
            <person name="Magalhaes I.L.F."/>
            <person name="Oliveira U."/>
            <person name="Santos F.R."/>
            <person name="Vidigal T.H.D.A."/>
            <person name="Brescovit A.D."/>
            <person name="Santos A.J."/>
        </authorList>
    </citation>
    <scope>NUCLEOTIDE SEQUENCE</scope>
    <source>
        <tissue evidence="1">Shoot tissue taken approximately 20 cm above the soil surface</tissue>
    </source>
</reference>
<proteinExistence type="predicted"/>
<evidence type="ECO:0000313" key="1">
    <source>
        <dbReference type="EMBL" id="JAD26841.1"/>
    </source>
</evidence>
<dbReference type="AlphaFoldDB" id="A0A0A8YKP8"/>
<accession>A0A0A8YKP8</accession>
<protein>
    <submittedName>
        <fullName evidence="1">Uncharacterized protein</fullName>
    </submittedName>
</protein>
<dbReference type="EMBL" id="GBRH01271054">
    <property type="protein sequence ID" value="JAD26841.1"/>
    <property type="molecule type" value="Transcribed_RNA"/>
</dbReference>